<dbReference type="EMBL" id="JABANN010000610">
    <property type="protein sequence ID" value="KAF4655978.1"/>
    <property type="molecule type" value="Genomic_DNA"/>
</dbReference>
<name>A0A7J6L9T4_PEROL</name>
<dbReference type="AlphaFoldDB" id="A0A7J6L9T4"/>
<comment type="caution">
    <text evidence="1">The sequence shown here is derived from an EMBL/GenBank/DDBJ whole genome shotgun (WGS) entry which is preliminary data.</text>
</comment>
<sequence>MFAVLHGFLTISSGCFCQTFHFFSAEQAGTLKFRGGVGSTLTPRLHLCWSIGLTLLEMSTALYAPFTITFDHAARLLKRTCVVAVVEQCAEFLKVSAVCPGLVKHHWDEVLNLLSSLQPTKKEVCPPVHAITGPHFIPGDSDIGLPEF</sequence>
<proteinExistence type="predicted"/>
<evidence type="ECO:0000313" key="1">
    <source>
        <dbReference type="EMBL" id="KAF4655978.1"/>
    </source>
</evidence>
<dbReference type="Proteomes" id="UP000572268">
    <property type="component" value="Unassembled WGS sequence"/>
</dbReference>
<organism evidence="1 2">
    <name type="scientific">Perkinsus olseni</name>
    <name type="common">Perkinsus atlanticus</name>
    <dbReference type="NCBI Taxonomy" id="32597"/>
    <lineage>
        <taxon>Eukaryota</taxon>
        <taxon>Sar</taxon>
        <taxon>Alveolata</taxon>
        <taxon>Perkinsozoa</taxon>
        <taxon>Perkinsea</taxon>
        <taxon>Perkinsida</taxon>
        <taxon>Perkinsidae</taxon>
        <taxon>Perkinsus</taxon>
    </lineage>
</organism>
<gene>
    <name evidence="1" type="ORF">FOL46_008052</name>
</gene>
<evidence type="ECO:0000313" key="2">
    <source>
        <dbReference type="Proteomes" id="UP000572268"/>
    </source>
</evidence>
<accession>A0A7J6L9T4</accession>
<protein>
    <submittedName>
        <fullName evidence="1">Uncharacterized protein</fullName>
    </submittedName>
</protein>
<reference evidence="1 2" key="1">
    <citation type="submission" date="2020-04" db="EMBL/GenBank/DDBJ databases">
        <title>Perkinsus olseni comparative genomics.</title>
        <authorList>
            <person name="Bogema D.R."/>
        </authorList>
    </citation>
    <scope>NUCLEOTIDE SEQUENCE [LARGE SCALE GENOMIC DNA]</scope>
    <source>
        <strain evidence="1">ATCC PRA-31</strain>
    </source>
</reference>